<feature type="domain" description="C3H1-type" evidence="2">
    <location>
        <begin position="92"/>
        <end position="119"/>
    </location>
</feature>
<keyword evidence="1" id="KW-0863">Zinc-finger</keyword>
<evidence type="ECO:0000313" key="3">
    <source>
        <dbReference type="EMBL" id="KAL0994713.1"/>
    </source>
</evidence>
<keyword evidence="1" id="KW-0862">Zinc</keyword>
<dbReference type="PROSITE" id="PS50103">
    <property type="entry name" value="ZF_C3H1"/>
    <property type="match status" value="1"/>
</dbReference>
<dbReference type="AlphaFoldDB" id="A0ABD0X628"/>
<name>A0ABD0X628_UMBPY</name>
<gene>
    <name evidence="3" type="ORF">UPYG_G00126170</name>
</gene>
<evidence type="ECO:0000259" key="2">
    <source>
        <dbReference type="PROSITE" id="PS50103"/>
    </source>
</evidence>
<comment type="caution">
    <text evidence="3">The sequence shown here is derived from an EMBL/GenBank/DDBJ whole genome shotgun (WGS) entry which is preliminary data.</text>
</comment>
<dbReference type="InterPro" id="IPR000571">
    <property type="entry name" value="Znf_CCCH"/>
</dbReference>
<dbReference type="GO" id="GO:0008270">
    <property type="term" value="F:zinc ion binding"/>
    <property type="evidence" value="ECO:0007669"/>
    <property type="project" value="UniProtKB-KW"/>
</dbReference>
<organism evidence="3 4">
    <name type="scientific">Umbra pygmaea</name>
    <name type="common">Eastern mudminnow</name>
    <dbReference type="NCBI Taxonomy" id="75934"/>
    <lineage>
        <taxon>Eukaryota</taxon>
        <taxon>Metazoa</taxon>
        <taxon>Chordata</taxon>
        <taxon>Craniata</taxon>
        <taxon>Vertebrata</taxon>
        <taxon>Euteleostomi</taxon>
        <taxon>Actinopterygii</taxon>
        <taxon>Neopterygii</taxon>
        <taxon>Teleostei</taxon>
        <taxon>Protacanthopterygii</taxon>
        <taxon>Esociformes</taxon>
        <taxon>Umbridae</taxon>
        <taxon>Umbra</taxon>
    </lineage>
</organism>
<reference evidence="3 4" key="1">
    <citation type="submission" date="2024-06" db="EMBL/GenBank/DDBJ databases">
        <authorList>
            <person name="Pan Q."/>
            <person name="Wen M."/>
            <person name="Jouanno E."/>
            <person name="Zahm M."/>
            <person name="Klopp C."/>
            <person name="Cabau C."/>
            <person name="Louis A."/>
            <person name="Berthelot C."/>
            <person name="Parey E."/>
            <person name="Roest Crollius H."/>
            <person name="Montfort J."/>
            <person name="Robinson-Rechavi M."/>
            <person name="Bouchez O."/>
            <person name="Lampietro C."/>
            <person name="Lopez Roques C."/>
            <person name="Donnadieu C."/>
            <person name="Postlethwait J."/>
            <person name="Bobe J."/>
            <person name="Verreycken H."/>
            <person name="Guiguen Y."/>
        </authorList>
    </citation>
    <scope>NUCLEOTIDE SEQUENCE [LARGE SCALE GENOMIC DNA]</scope>
    <source>
        <strain evidence="3">Up_M1</strain>
        <tissue evidence="3">Testis</tissue>
    </source>
</reference>
<evidence type="ECO:0000313" key="4">
    <source>
        <dbReference type="Proteomes" id="UP001557470"/>
    </source>
</evidence>
<proteinExistence type="predicted"/>
<sequence>MEQALPPADVSSATAMEQAPPIADVSSAAAMEDALLPSPVFCPAAMEQAPPLLLSRLPPYHQQLQSGHRPLLLSHLPPCCRKLLRELRPLLLNHLPPCREQLQRGRCPLTRCLKLHPLTRSCSTSHCFSDRRPDVVSWGVEGNRRRAPSHVGAVRHWTVWNEEPQVAT</sequence>
<dbReference type="EMBL" id="JAGEUA010000003">
    <property type="protein sequence ID" value="KAL0994713.1"/>
    <property type="molecule type" value="Genomic_DNA"/>
</dbReference>
<accession>A0ABD0X628</accession>
<dbReference type="Proteomes" id="UP001557470">
    <property type="component" value="Unassembled WGS sequence"/>
</dbReference>
<keyword evidence="1" id="KW-0479">Metal-binding</keyword>
<keyword evidence="4" id="KW-1185">Reference proteome</keyword>
<feature type="zinc finger region" description="C3H1-type" evidence="1">
    <location>
        <begin position="92"/>
        <end position="119"/>
    </location>
</feature>
<evidence type="ECO:0000256" key="1">
    <source>
        <dbReference type="PROSITE-ProRule" id="PRU00723"/>
    </source>
</evidence>
<protein>
    <recommendedName>
        <fullName evidence="2">C3H1-type domain-containing protein</fullName>
    </recommendedName>
</protein>